<dbReference type="Proteomes" id="UP000325187">
    <property type="component" value="Unassembled WGS sequence"/>
</dbReference>
<protein>
    <submittedName>
        <fullName evidence="1">Uncharacterized protein</fullName>
    </submittedName>
</protein>
<dbReference type="EMBL" id="BKCL01000002">
    <property type="protein sequence ID" value="GEQ97336.1"/>
    <property type="molecule type" value="Genomic_DNA"/>
</dbReference>
<evidence type="ECO:0000313" key="4">
    <source>
        <dbReference type="Proteomes" id="UP000325187"/>
    </source>
</evidence>
<proteinExistence type="predicted"/>
<reference evidence="3 4" key="1">
    <citation type="submission" date="2019-09" db="EMBL/GenBank/DDBJ databases">
        <title>NBRP : Genome information of microbial organism related human and environment.</title>
        <authorList>
            <person name="Hattori M."/>
            <person name="Oshima K."/>
            <person name="Inaba H."/>
            <person name="Suda W."/>
            <person name="Sakamoto M."/>
            <person name="Iino T."/>
            <person name="Kitahara M."/>
            <person name="Oshida Y."/>
            <person name="Iida T."/>
            <person name="Kudo T."/>
            <person name="Itoh T."/>
            <person name="Ohkuma M."/>
        </authorList>
    </citation>
    <scope>NUCLEOTIDE SEQUENCE [LARGE SCALE GENOMIC DNA]</scope>
    <source>
        <strain evidence="1 3">Hi-2</strain>
        <strain evidence="2 4">Mie-1</strain>
    </source>
</reference>
<organism evidence="1 3">
    <name type="scientific">Iodidimonas gelatinilytica</name>
    <dbReference type="NCBI Taxonomy" id="1236966"/>
    <lineage>
        <taxon>Bacteria</taxon>
        <taxon>Pseudomonadati</taxon>
        <taxon>Pseudomonadota</taxon>
        <taxon>Alphaproteobacteria</taxon>
        <taxon>Iodidimonadales</taxon>
        <taxon>Iodidimonadaceae</taxon>
        <taxon>Iodidimonas</taxon>
    </lineage>
</organism>
<accession>A0A5A7MUI0</accession>
<accession>A0A5A7MNA9</accession>
<name>A0A5A7MNA9_9PROT</name>
<evidence type="ECO:0000313" key="1">
    <source>
        <dbReference type="EMBL" id="GEQ97336.1"/>
    </source>
</evidence>
<evidence type="ECO:0000313" key="2">
    <source>
        <dbReference type="EMBL" id="GEQ99660.1"/>
    </source>
</evidence>
<gene>
    <name evidence="1" type="ORF">JCM17844_09730</name>
    <name evidence="2" type="ORF">JCM17845_02840</name>
</gene>
<dbReference type="Proteomes" id="UP000322084">
    <property type="component" value="Unassembled WGS sequence"/>
</dbReference>
<dbReference type="EMBL" id="BKCM01000001">
    <property type="protein sequence ID" value="GEQ99660.1"/>
    <property type="molecule type" value="Genomic_DNA"/>
</dbReference>
<sequence length="64" mass="7203">MDESFPISCFIYDAFMGLSLHNASEDRPLQRRKENTPVLHAALSAVRYLVPKSRSPTSPRPGMI</sequence>
<dbReference type="AlphaFoldDB" id="A0A5A7MNA9"/>
<evidence type="ECO:0000313" key="3">
    <source>
        <dbReference type="Proteomes" id="UP000322084"/>
    </source>
</evidence>
<comment type="caution">
    <text evidence="1">The sequence shown here is derived from an EMBL/GenBank/DDBJ whole genome shotgun (WGS) entry which is preliminary data.</text>
</comment>
<keyword evidence="4" id="KW-1185">Reference proteome</keyword>